<organism evidence="3 4">
    <name type="scientific">Neptunomonas qingdaonensis</name>
    <dbReference type="NCBI Taxonomy" id="1045558"/>
    <lineage>
        <taxon>Bacteria</taxon>
        <taxon>Pseudomonadati</taxon>
        <taxon>Pseudomonadota</taxon>
        <taxon>Gammaproteobacteria</taxon>
        <taxon>Oceanospirillales</taxon>
        <taxon>Oceanospirillaceae</taxon>
        <taxon>Neptunomonas</taxon>
    </lineage>
</organism>
<evidence type="ECO:0000256" key="1">
    <source>
        <dbReference type="ARBA" id="ARBA00022723"/>
    </source>
</evidence>
<proteinExistence type="predicted"/>
<gene>
    <name evidence="3" type="ORF">SAMN05216175_101411</name>
</gene>
<dbReference type="InterPro" id="IPR011234">
    <property type="entry name" value="Fumarylacetoacetase-like_C"/>
</dbReference>
<dbReference type="Proteomes" id="UP000198623">
    <property type="component" value="Unassembled WGS sequence"/>
</dbReference>
<accession>A0A1I2M9W5</accession>
<reference evidence="4" key="1">
    <citation type="submission" date="2016-10" db="EMBL/GenBank/DDBJ databases">
        <authorList>
            <person name="Varghese N."/>
            <person name="Submissions S."/>
        </authorList>
    </citation>
    <scope>NUCLEOTIDE SEQUENCE [LARGE SCALE GENOMIC DNA]</scope>
    <source>
        <strain evidence="4">CGMCC 1.10971</strain>
    </source>
</reference>
<dbReference type="NCBIfam" id="NF007967">
    <property type="entry name" value="PRK10691.1"/>
    <property type="match status" value="1"/>
</dbReference>
<dbReference type="PANTHER" id="PTHR11820:SF7">
    <property type="entry name" value="ACYLPYRUVASE FAHD1, MITOCHONDRIAL"/>
    <property type="match status" value="1"/>
</dbReference>
<evidence type="ECO:0000313" key="3">
    <source>
        <dbReference type="EMBL" id="SFF86196.1"/>
    </source>
</evidence>
<dbReference type="EMBL" id="FOOU01000001">
    <property type="protein sequence ID" value="SFF86196.1"/>
    <property type="molecule type" value="Genomic_DNA"/>
</dbReference>
<evidence type="ECO:0000259" key="2">
    <source>
        <dbReference type="Pfam" id="PF01557"/>
    </source>
</evidence>
<protein>
    <submittedName>
        <fullName evidence="3">2-keto-4-pentenoate hydratase/2-oxohepta-3-ene-1,7-dioic acid hydratase (Catechol pathway)</fullName>
    </submittedName>
</protein>
<dbReference type="RefSeq" id="WP_090723698.1">
    <property type="nucleotide sequence ID" value="NZ_FOOU01000001.1"/>
</dbReference>
<name>A0A1I2M9W5_9GAMM</name>
<dbReference type="Gene3D" id="3.90.850.10">
    <property type="entry name" value="Fumarylacetoacetase-like, C-terminal domain"/>
    <property type="match status" value="1"/>
</dbReference>
<dbReference type="Pfam" id="PF01557">
    <property type="entry name" value="FAA_hydrolase"/>
    <property type="match status" value="1"/>
</dbReference>
<dbReference type="OrthoDB" id="9805307at2"/>
<sequence length="221" mass="23791">MAYQHRFVNDQASDLTLGKIVCVGRNYADHAKELNNPIPTEPMLFIKPATAAVELERPFSIPTELGSVHFETEMSVLIGSTLTSASEDQVKKAIIGVGVGLDLTLRDLQDALKSKGHPWEKAKSFDGACPLTAFVSAEKVADLQDVQIRLSVNGEIRQDGNSAYMLNKVIPLICYISQFFTLEPGDVVMTGTPAGVGPIHQGDQIQVELVGVLSAQTSVLG</sequence>
<dbReference type="GO" id="GO:0046872">
    <property type="term" value="F:metal ion binding"/>
    <property type="evidence" value="ECO:0007669"/>
    <property type="project" value="UniProtKB-KW"/>
</dbReference>
<dbReference type="AlphaFoldDB" id="A0A1I2M9W5"/>
<dbReference type="STRING" id="1045558.SAMN05216175_101411"/>
<feature type="domain" description="Fumarylacetoacetase-like C-terminal" evidence="2">
    <location>
        <begin position="19"/>
        <end position="216"/>
    </location>
</feature>
<dbReference type="GO" id="GO:0018773">
    <property type="term" value="F:acetylpyruvate hydrolase activity"/>
    <property type="evidence" value="ECO:0007669"/>
    <property type="project" value="TreeGrafter"/>
</dbReference>
<dbReference type="SUPFAM" id="SSF56529">
    <property type="entry name" value="FAH"/>
    <property type="match status" value="1"/>
</dbReference>
<evidence type="ECO:0000313" key="4">
    <source>
        <dbReference type="Proteomes" id="UP000198623"/>
    </source>
</evidence>
<keyword evidence="1" id="KW-0479">Metal-binding</keyword>
<dbReference type="InterPro" id="IPR036663">
    <property type="entry name" value="Fumarylacetoacetase_C_sf"/>
</dbReference>
<keyword evidence="4" id="KW-1185">Reference proteome</keyword>
<dbReference type="PANTHER" id="PTHR11820">
    <property type="entry name" value="ACYLPYRUVASE"/>
    <property type="match status" value="1"/>
</dbReference>